<keyword evidence="1" id="KW-0732">Signal</keyword>
<dbReference type="EMBL" id="NFHB01000002">
    <property type="protein sequence ID" value="OUN04496.1"/>
    <property type="molecule type" value="Genomic_DNA"/>
</dbReference>
<dbReference type="PANTHER" id="PTHR36848">
    <property type="entry name" value="DNA-BINDING PROTEIN (PUTATIVE SECRETED PROTEIN)-RELATED"/>
    <property type="match status" value="1"/>
</dbReference>
<dbReference type="Gene3D" id="2.60.120.260">
    <property type="entry name" value="Galactose-binding domain-like"/>
    <property type="match status" value="1"/>
</dbReference>
<feature type="chain" id="PRO_5013005948" description="Glycoside hydrolase" evidence="1">
    <location>
        <begin position="26"/>
        <end position="1046"/>
    </location>
</feature>
<feature type="signal peptide" evidence="1">
    <location>
        <begin position="1"/>
        <end position="25"/>
    </location>
</feature>
<dbReference type="Pfam" id="PF17132">
    <property type="entry name" value="Glyco_hydro_106"/>
    <property type="match status" value="1"/>
</dbReference>
<evidence type="ECO:0000313" key="2">
    <source>
        <dbReference type="EMBL" id="OUN04496.1"/>
    </source>
</evidence>
<protein>
    <recommendedName>
        <fullName evidence="4">Glycoside hydrolase</fullName>
    </recommendedName>
</protein>
<dbReference type="Proteomes" id="UP000195772">
    <property type="component" value="Unassembled WGS sequence"/>
</dbReference>
<evidence type="ECO:0000313" key="3">
    <source>
        <dbReference type="Proteomes" id="UP000195772"/>
    </source>
</evidence>
<dbReference type="AlphaFoldDB" id="A0A1Y3QXY7"/>
<evidence type="ECO:0008006" key="4">
    <source>
        <dbReference type="Google" id="ProtNLM"/>
    </source>
</evidence>
<dbReference type="PROSITE" id="PS51257">
    <property type="entry name" value="PROKAR_LIPOPROTEIN"/>
    <property type="match status" value="1"/>
</dbReference>
<dbReference type="OrthoDB" id="9761519at2"/>
<comment type="caution">
    <text evidence="2">The sequence shown here is derived from an EMBL/GenBank/DDBJ whole genome shotgun (WGS) entry which is preliminary data.</text>
</comment>
<evidence type="ECO:0000256" key="1">
    <source>
        <dbReference type="SAM" id="SignalP"/>
    </source>
</evidence>
<dbReference type="SUPFAM" id="SSF49785">
    <property type="entry name" value="Galactose-binding domain-like"/>
    <property type="match status" value="1"/>
</dbReference>
<dbReference type="RefSeq" id="WP_087401415.1">
    <property type="nucleotide sequence ID" value="NZ_NFHB01000002.1"/>
</dbReference>
<organism evidence="2 3">
    <name type="scientific">Alistipes onderdonkii</name>
    <dbReference type="NCBI Taxonomy" id="328813"/>
    <lineage>
        <taxon>Bacteria</taxon>
        <taxon>Pseudomonadati</taxon>
        <taxon>Bacteroidota</taxon>
        <taxon>Bacteroidia</taxon>
        <taxon>Bacteroidales</taxon>
        <taxon>Rikenellaceae</taxon>
        <taxon>Alistipes</taxon>
    </lineage>
</organism>
<reference evidence="3" key="1">
    <citation type="submission" date="2017-04" db="EMBL/GenBank/DDBJ databases">
        <title>Function of individual gut microbiota members based on whole genome sequencing of pure cultures obtained from chicken caecum.</title>
        <authorList>
            <person name="Medvecky M."/>
            <person name="Cejkova D."/>
            <person name="Polansky O."/>
            <person name="Karasova D."/>
            <person name="Kubasova T."/>
            <person name="Cizek A."/>
            <person name="Rychlik I."/>
        </authorList>
    </citation>
    <scope>NUCLEOTIDE SEQUENCE [LARGE SCALE GENOMIC DNA]</scope>
    <source>
        <strain evidence="3">An90</strain>
    </source>
</reference>
<dbReference type="InterPro" id="IPR053161">
    <property type="entry name" value="Ulvan_degrading_GH"/>
</dbReference>
<dbReference type="PANTHER" id="PTHR36848:SF2">
    <property type="entry name" value="SECRETED PROTEIN"/>
    <property type="match status" value="1"/>
</dbReference>
<accession>A0A1Y3QXY7</accession>
<dbReference type="InterPro" id="IPR008979">
    <property type="entry name" value="Galactose-bd-like_sf"/>
</dbReference>
<name>A0A1Y3QXY7_9BACT</name>
<gene>
    <name evidence="2" type="ORF">B5G41_04085</name>
</gene>
<dbReference type="eggNOG" id="COG3250">
    <property type="taxonomic scope" value="Bacteria"/>
</dbReference>
<sequence>MKTKPSAIKSLLAAALAASCLASYAAAPQKREMKFEKLRKEFADPPRAFRPAPLWVWNTQVTRADIDRMLGDFKAQGFGGAFVHPRPGLVTEYLSDEWFDLYKYSVEKGKELGLDIWIYDENSYPSGFAGGHVPAQMPESYDQGQGLALTKTALPPADAGKYFLCLKKEGGTFRDITADTGRYKDVPGEYYLYEKTYYGRSGWHGGYSYVDLLVEGVTEKFLGITMEGYEKTFGKELGPVIKGLFSDEPCIPSSGGVRWTPDLFDVFRKQWGYDLVTSLPLLSEQTGDWKRVRHNYLETLTQMFVDRWAKPMSAYCDRKGMLWTGHYWEHDWPSMYQGGDNMAMYAWHQMPAIDMLFNQYNDDSPQAQFGNVRAVKELRSAANQTGSVRTLSETYGGGGWDETFRDFKRLGDWEYALGVNFMNQHLSHMTIVGARKYDYPPVFTRLSPWWEDYKVLNDYFARLSLVLSQGEQMNDILVLEPTTTIWLYYSYVMNAPRCMEIGSAFQRFVTTLEKAQAEYDLGSENIIKDRGSVRGGKFVVGKRAYAKVVIPPMTENLNAGTFSLIRQFVEAGGQLVLFAQPTLVDGRPSPELADFLDRNASRIRRYTALDDKAIAESFADDRIRFCNVRGNDLYHQRRSYEDGELLFLVNSSLSDTATGSVGLPAGELVELDAVSGDMRPYPHTADGKSVGADFSLPPAGSLLLFAPASGRSALARTSRATSGTERPTAESVKLEPAGPLEVTRLKDNVLNLDFCDLTVDGRTERNLYTFEACNKLFNHCYGTGNPWDSAIQYRQTIVERDTLTTGDIRVSYHFVVAGDFDTRGMKLVAEQPGIWNVKFNGTPVEAAAPDTLLDSRFGIYPVGNLVRRGTNTVELSVSPMSIYAEIAPVYLFGDFALESAGAGWIVREPAGKPALGSWKRQGLPFYSWDMAYGRDYDIDDPAAGYTLRLRAWEGTLARVCVNGRKAGIIAWQPYAFDLTPYLRKGRNRVEVHVVGSLKNLFGPHYSADKGIAGPWHWNNVPKQLPGSDYDQRDYGLLEDFEIVMTK</sequence>
<proteinExistence type="predicted"/>